<evidence type="ECO:0000256" key="13">
    <source>
        <dbReference type="ARBA" id="ARBA00023211"/>
    </source>
</evidence>
<gene>
    <name evidence="15" type="ORF">NAES01612_LOCUS21151</name>
</gene>
<proteinExistence type="inferred from homology"/>
<comment type="cofactor">
    <cofactor evidence="1">
        <name>Mn(2+)</name>
        <dbReference type="ChEBI" id="CHEBI:29035"/>
    </cofactor>
</comment>
<dbReference type="InterPro" id="IPR003674">
    <property type="entry name" value="Oligo_trans_STT3"/>
</dbReference>
<sequence length="357" mass="41067">MGAIFAVFSQHRRQISFHVLNLVVSWHFALKMSRLIIFSSVPCAVLSGIFLGKLIDKAWDNITWADPLSQFAPKNRLPKIKTLRWYTRIPTRKFPGIVFSLIVMYTVCSMATHADLFFDHCWESAVAHSQPQIVFHHFDGRKYVLVDDYRDSYEWLRKNTPNDARVCSWWDYGYHLNCLANRTSLADGNTWNHEHIALIGKCLCSPVDESHAIIRHLADYVLLWTGGGADDLAKSPWIARISNKVFDDICPNDPLCSEFRFLPDGSPSSLMEKSTLFSLQNYGDSSDTSQLRGRFEKVFSSKNRLVSIFKVLNVSTGSKEWVQRNILRKKHQEGGNRHGTYPPARELQDVLRRRKSM</sequence>
<evidence type="ECO:0000256" key="7">
    <source>
        <dbReference type="ARBA" id="ARBA00022679"/>
    </source>
</evidence>
<dbReference type="UniPathway" id="UPA00378"/>
<evidence type="ECO:0000256" key="9">
    <source>
        <dbReference type="ARBA" id="ARBA00022723"/>
    </source>
</evidence>
<feature type="domain" description="STT3/PglB/AglB core" evidence="14">
    <location>
        <begin position="165"/>
        <end position="220"/>
    </location>
</feature>
<keyword evidence="11" id="KW-1133">Transmembrane helix</keyword>
<evidence type="ECO:0000259" key="14">
    <source>
        <dbReference type="Pfam" id="PF21436"/>
    </source>
</evidence>
<dbReference type="GO" id="GO:0046872">
    <property type="term" value="F:metal ion binding"/>
    <property type="evidence" value="ECO:0007669"/>
    <property type="project" value="UniProtKB-KW"/>
</dbReference>
<name>A0A7S4UTL0_9EUKA</name>
<evidence type="ECO:0000256" key="12">
    <source>
        <dbReference type="ARBA" id="ARBA00023136"/>
    </source>
</evidence>
<dbReference type="InterPro" id="IPR048999">
    <property type="entry name" value="STT3-PglB_core"/>
</dbReference>
<evidence type="ECO:0000256" key="4">
    <source>
        <dbReference type="ARBA" id="ARBA00004922"/>
    </source>
</evidence>
<keyword evidence="8" id="KW-0812">Transmembrane</keyword>
<dbReference type="PANTHER" id="PTHR13872:SF1">
    <property type="entry name" value="DOLICHYL-DIPHOSPHOOLIGOSACCHARIDE--PROTEIN GLYCOSYLTRANSFERASE SUBUNIT STT3B"/>
    <property type="match status" value="1"/>
</dbReference>
<dbReference type="Gene3D" id="3.40.50.12610">
    <property type="match status" value="1"/>
</dbReference>
<evidence type="ECO:0000256" key="6">
    <source>
        <dbReference type="ARBA" id="ARBA00022676"/>
    </source>
</evidence>
<dbReference type="PANTHER" id="PTHR13872">
    <property type="entry name" value="DOLICHYL-DIPHOSPHOOLIGOSACCHARIDE--PROTEIN GLYCOSYLTRANSFERASE SUBUNIT"/>
    <property type="match status" value="1"/>
</dbReference>
<keyword evidence="12" id="KW-0472">Membrane</keyword>
<evidence type="ECO:0000256" key="5">
    <source>
        <dbReference type="ARBA" id="ARBA00010810"/>
    </source>
</evidence>
<dbReference type="GO" id="GO:0004576">
    <property type="term" value="F:oligosaccharyl transferase activity"/>
    <property type="evidence" value="ECO:0007669"/>
    <property type="project" value="InterPro"/>
</dbReference>
<organism evidence="15">
    <name type="scientific">Paramoeba aestuarina</name>
    <dbReference type="NCBI Taxonomy" id="180227"/>
    <lineage>
        <taxon>Eukaryota</taxon>
        <taxon>Amoebozoa</taxon>
        <taxon>Discosea</taxon>
        <taxon>Flabellinia</taxon>
        <taxon>Dactylopodida</taxon>
        <taxon>Paramoebidae</taxon>
        <taxon>Paramoeba</taxon>
    </lineage>
</organism>
<evidence type="ECO:0000256" key="11">
    <source>
        <dbReference type="ARBA" id="ARBA00022989"/>
    </source>
</evidence>
<keyword evidence="7" id="KW-0808">Transferase</keyword>
<reference evidence="15" key="1">
    <citation type="submission" date="2021-01" db="EMBL/GenBank/DDBJ databases">
        <authorList>
            <person name="Corre E."/>
            <person name="Pelletier E."/>
            <person name="Niang G."/>
            <person name="Scheremetjew M."/>
            <person name="Finn R."/>
            <person name="Kale V."/>
            <person name="Holt S."/>
            <person name="Cochrane G."/>
            <person name="Meng A."/>
            <person name="Brown T."/>
            <person name="Cohen L."/>
        </authorList>
    </citation>
    <scope>NUCLEOTIDE SEQUENCE</scope>
    <source>
        <strain evidence="15">SoJaBio B1-5/56/2</strain>
    </source>
</reference>
<evidence type="ECO:0000256" key="3">
    <source>
        <dbReference type="ARBA" id="ARBA00004127"/>
    </source>
</evidence>
<keyword evidence="13" id="KW-0464">Manganese</keyword>
<comment type="subcellular location">
    <subcellularLocation>
        <location evidence="3">Endomembrane system</location>
        <topology evidence="3">Multi-pass membrane protein</topology>
    </subcellularLocation>
</comment>
<evidence type="ECO:0000313" key="15">
    <source>
        <dbReference type="EMBL" id="CAE2328547.1"/>
    </source>
</evidence>
<dbReference type="EMBL" id="HBKR01032150">
    <property type="protein sequence ID" value="CAE2328547.1"/>
    <property type="molecule type" value="Transcribed_RNA"/>
</dbReference>
<evidence type="ECO:0000256" key="8">
    <source>
        <dbReference type="ARBA" id="ARBA00022692"/>
    </source>
</evidence>
<keyword evidence="10" id="KW-0460">Magnesium</keyword>
<keyword evidence="9" id="KW-0479">Metal-binding</keyword>
<protein>
    <recommendedName>
        <fullName evidence="14">STT3/PglB/AglB core domain-containing protein</fullName>
    </recommendedName>
</protein>
<evidence type="ECO:0000256" key="10">
    <source>
        <dbReference type="ARBA" id="ARBA00022842"/>
    </source>
</evidence>
<accession>A0A7S4UTL0</accession>
<keyword evidence="6" id="KW-0328">Glycosyltransferase</keyword>
<dbReference type="AlphaFoldDB" id="A0A7S4UTL0"/>
<comment type="pathway">
    <text evidence="4">Protein modification; protein glycosylation.</text>
</comment>
<evidence type="ECO:0000256" key="2">
    <source>
        <dbReference type="ARBA" id="ARBA00001946"/>
    </source>
</evidence>
<comment type="cofactor">
    <cofactor evidence="2">
        <name>Mg(2+)</name>
        <dbReference type="ChEBI" id="CHEBI:18420"/>
    </cofactor>
</comment>
<dbReference type="GO" id="GO:0016020">
    <property type="term" value="C:membrane"/>
    <property type="evidence" value="ECO:0007669"/>
    <property type="project" value="InterPro"/>
</dbReference>
<dbReference type="Pfam" id="PF21436">
    <property type="entry name" value="STT3-PglB_core"/>
    <property type="match status" value="1"/>
</dbReference>
<comment type="similarity">
    <text evidence="5">Belongs to the STT3 family.</text>
</comment>
<evidence type="ECO:0000256" key="1">
    <source>
        <dbReference type="ARBA" id="ARBA00001936"/>
    </source>
</evidence>
<dbReference type="GO" id="GO:0012505">
    <property type="term" value="C:endomembrane system"/>
    <property type="evidence" value="ECO:0007669"/>
    <property type="project" value="UniProtKB-SubCell"/>
</dbReference>